<dbReference type="FunFam" id="3.90.1560.10:FF:000001">
    <property type="entry name" value="Probable 2-phosphosulfolactate phosphatase"/>
    <property type="match status" value="1"/>
</dbReference>
<evidence type="ECO:0000256" key="1">
    <source>
        <dbReference type="ARBA" id="ARBA00001946"/>
    </source>
</evidence>
<sequence length="241" mass="26310">MDEITKPRLEVCLSPALLHLFDVKNSIVVIIDVLRATSTICTALYNGAAKVIPVATVEECVSIGRQLDAITAGERDGKIAEGLLHGNSPFEYPTEFIGGKVLVLTTTNGTKLLHMAKDAVQIITGSFPNISAVCEYLISQGQNVILGCAAWKDRVNMEDTLFAGAVVSRIKEHFDVNCDSAIAAETLYHSAKGDLFSFMKKASHFHRLARYGLEEDIKYCLTEDGANILPILRNGELIKEK</sequence>
<evidence type="ECO:0000256" key="3">
    <source>
        <dbReference type="ARBA" id="ARBA00012953"/>
    </source>
</evidence>
<evidence type="ECO:0000256" key="7">
    <source>
        <dbReference type="ARBA" id="ARBA00033711"/>
    </source>
</evidence>
<evidence type="ECO:0000256" key="2">
    <source>
        <dbReference type="ARBA" id="ARBA00009997"/>
    </source>
</evidence>
<dbReference type="InterPro" id="IPR005238">
    <property type="entry name" value="ComB-like"/>
</dbReference>
<organism evidence="9 10">
    <name type="scientific">Chitinophaga niabensis</name>
    <dbReference type="NCBI Taxonomy" id="536979"/>
    <lineage>
        <taxon>Bacteria</taxon>
        <taxon>Pseudomonadati</taxon>
        <taxon>Bacteroidota</taxon>
        <taxon>Chitinophagia</taxon>
        <taxon>Chitinophagales</taxon>
        <taxon>Chitinophagaceae</taxon>
        <taxon>Chitinophaga</taxon>
    </lineage>
</organism>
<comment type="similarity">
    <text evidence="2 8">Belongs to the ComB family.</text>
</comment>
<dbReference type="GO" id="GO:0000287">
    <property type="term" value="F:magnesium ion binding"/>
    <property type="evidence" value="ECO:0007669"/>
    <property type="project" value="UniProtKB-UniRule"/>
</dbReference>
<dbReference type="EC" id="3.1.3.71" evidence="3 8"/>
<gene>
    <name evidence="8" type="primary">comB</name>
    <name evidence="9" type="ORF">SAMN04488055_4279</name>
</gene>
<proteinExistence type="inferred from homology"/>
<dbReference type="RefSeq" id="WP_074241642.1">
    <property type="nucleotide sequence ID" value="NZ_FSRA01000002.1"/>
</dbReference>
<dbReference type="AlphaFoldDB" id="A0A1N6JQR2"/>
<protein>
    <recommendedName>
        <fullName evidence="4 8">Probable 2-phosphosulfolactate phosphatase</fullName>
        <ecNumber evidence="3 8">3.1.3.71</ecNumber>
    </recommendedName>
</protein>
<keyword evidence="10" id="KW-1185">Reference proteome</keyword>
<reference evidence="9 10" key="1">
    <citation type="submission" date="2016-11" db="EMBL/GenBank/DDBJ databases">
        <authorList>
            <person name="Jaros S."/>
            <person name="Januszkiewicz K."/>
            <person name="Wedrychowicz H."/>
        </authorList>
    </citation>
    <scope>NUCLEOTIDE SEQUENCE [LARGE SCALE GENOMIC DNA]</scope>
    <source>
        <strain evidence="9 10">DSM 24787</strain>
    </source>
</reference>
<evidence type="ECO:0000313" key="10">
    <source>
        <dbReference type="Proteomes" id="UP000185003"/>
    </source>
</evidence>
<dbReference type="GO" id="GO:0050532">
    <property type="term" value="F:2-phosphosulfolactate phosphatase activity"/>
    <property type="evidence" value="ECO:0007669"/>
    <property type="project" value="UniProtKB-UniRule"/>
</dbReference>
<accession>A0A1N6JQR2</accession>
<dbReference type="Proteomes" id="UP000185003">
    <property type="component" value="Unassembled WGS sequence"/>
</dbReference>
<dbReference type="PANTHER" id="PTHR37311">
    <property type="entry name" value="2-PHOSPHOSULFOLACTATE PHOSPHATASE-RELATED"/>
    <property type="match status" value="1"/>
</dbReference>
<dbReference type="STRING" id="536979.SAMN04488055_4279"/>
<comment type="cofactor">
    <cofactor evidence="1 8">
        <name>Mg(2+)</name>
        <dbReference type="ChEBI" id="CHEBI:18420"/>
    </cofactor>
</comment>
<evidence type="ECO:0000256" key="4">
    <source>
        <dbReference type="ARBA" id="ARBA00021948"/>
    </source>
</evidence>
<evidence type="ECO:0000256" key="6">
    <source>
        <dbReference type="ARBA" id="ARBA00022842"/>
    </source>
</evidence>
<dbReference type="HAMAP" id="MF_00490">
    <property type="entry name" value="ComB"/>
    <property type="match status" value="1"/>
</dbReference>
<evidence type="ECO:0000256" key="5">
    <source>
        <dbReference type="ARBA" id="ARBA00022801"/>
    </source>
</evidence>
<dbReference type="Pfam" id="PF04029">
    <property type="entry name" value="2-ph_phosp"/>
    <property type="match status" value="1"/>
</dbReference>
<name>A0A1N6JQR2_9BACT</name>
<dbReference type="Gene3D" id="3.90.1560.10">
    <property type="entry name" value="ComB-like"/>
    <property type="match status" value="1"/>
</dbReference>
<keyword evidence="6 8" id="KW-0460">Magnesium</keyword>
<comment type="catalytic activity">
    <reaction evidence="7 8">
        <text>(2R)-O-phospho-3-sulfolactate + H2O = (2R)-3-sulfolactate + phosphate</text>
        <dbReference type="Rhea" id="RHEA:23416"/>
        <dbReference type="ChEBI" id="CHEBI:15377"/>
        <dbReference type="ChEBI" id="CHEBI:15597"/>
        <dbReference type="ChEBI" id="CHEBI:43474"/>
        <dbReference type="ChEBI" id="CHEBI:58738"/>
        <dbReference type="EC" id="3.1.3.71"/>
    </reaction>
</comment>
<dbReference type="GO" id="GO:0050545">
    <property type="term" value="F:sulfopyruvate decarboxylase activity"/>
    <property type="evidence" value="ECO:0007669"/>
    <property type="project" value="TreeGrafter"/>
</dbReference>
<dbReference type="EMBL" id="FSRA01000002">
    <property type="protein sequence ID" value="SIO46610.1"/>
    <property type="molecule type" value="Genomic_DNA"/>
</dbReference>
<evidence type="ECO:0000313" key="9">
    <source>
        <dbReference type="EMBL" id="SIO46610.1"/>
    </source>
</evidence>
<dbReference type="SUPFAM" id="SSF142823">
    <property type="entry name" value="ComB-like"/>
    <property type="match status" value="1"/>
</dbReference>
<dbReference type="OrthoDB" id="4913at2"/>
<keyword evidence="5 8" id="KW-0378">Hydrolase</keyword>
<dbReference type="PANTHER" id="PTHR37311:SF1">
    <property type="entry name" value="2-PHOSPHOSULFOLACTATE PHOSPHATASE-RELATED"/>
    <property type="match status" value="1"/>
</dbReference>
<dbReference type="InterPro" id="IPR036702">
    <property type="entry name" value="ComB-like_sf"/>
</dbReference>
<evidence type="ECO:0000256" key="8">
    <source>
        <dbReference type="HAMAP-Rule" id="MF_00490"/>
    </source>
</evidence>